<accession>A0A9D1UCQ2</accession>
<comment type="caution">
    <text evidence="2">The sequence shown here is derived from an EMBL/GenBank/DDBJ whole genome shotgun (WGS) entry which is preliminary data.</text>
</comment>
<feature type="transmembrane region" description="Helical" evidence="1">
    <location>
        <begin position="38"/>
        <end position="56"/>
    </location>
</feature>
<dbReference type="Proteomes" id="UP000824265">
    <property type="component" value="Unassembled WGS sequence"/>
</dbReference>
<organism evidence="2 3">
    <name type="scientific">Candidatus Acetatifactor stercoripullorum</name>
    <dbReference type="NCBI Taxonomy" id="2838414"/>
    <lineage>
        <taxon>Bacteria</taxon>
        <taxon>Bacillati</taxon>
        <taxon>Bacillota</taxon>
        <taxon>Clostridia</taxon>
        <taxon>Lachnospirales</taxon>
        <taxon>Lachnospiraceae</taxon>
        <taxon>Acetatifactor</taxon>
    </lineage>
</organism>
<keyword evidence="1" id="KW-0812">Transmembrane</keyword>
<dbReference type="EMBL" id="DXGH01000051">
    <property type="protein sequence ID" value="HIW81796.1"/>
    <property type="molecule type" value="Genomic_DNA"/>
</dbReference>
<gene>
    <name evidence="2" type="ORF">H9742_09825</name>
</gene>
<protein>
    <submittedName>
        <fullName evidence="2">Uncharacterized protein</fullName>
    </submittedName>
</protein>
<dbReference type="RefSeq" id="WP_318703808.1">
    <property type="nucleotide sequence ID" value="NZ_CALWMU010000006.1"/>
</dbReference>
<evidence type="ECO:0000256" key="1">
    <source>
        <dbReference type="SAM" id="Phobius"/>
    </source>
</evidence>
<keyword evidence="1" id="KW-1133">Transmembrane helix</keyword>
<evidence type="ECO:0000313" key="2">
    <source>
        <dbReference type="EMBL" id="HIW81796.1"/>
    </source>
</evidence>
<dbReference type="AlphaFoldDB" id="A0A9D1UCQ2"/>
<keyword evidence="1" id="KW-0472">Membrane</keyword>
<evidence type="ECO:0000313" key="3">
    <source>
        <dbReference type="Proteomes" id="UP000824265"/>
    </source>
</evidence>
<proteinExistence type="predicted"/>
<reference evidence="2" key="2">
    <citation type="submission" date="2021-04" db="EMBL/GenBank/DDBJ databases">
        <authorList>
            <person name="Gilroy R."/>
        </authorList>
    </citation>
    <scope>NUCLEOTIDE SEQUENCE</scope>
    <source>
        <strain evidence="2">CHK195-6426</strain>
    </source>
</reference>
<reference evidence="2" key="1">
    <citation type="journal article" date="2021" name="PeerJ">
        <title>Extensive microbial diversity within the chicken gut microbiome revealed by metagenomics and culture.</title>
        <authorList>
            <person name="Gilroy R."/>
            <person name="Ravi A."/>
            <person name="Getino M."/>
            <person name="Pursley I."/>
            <person name="Horton D.L."/>
            <person name="Alikhan N.F."/>
            <person name="Baker D."/>
            <person name="Gharbi K."/>
            <person name="Hall N."/>
            <person name="Watson M."/>
            <person name="Adriaenssens E.M."/>
            <person name="Foster-Nyarko E."/>
            <person name="Jarju S."/>
            <person name="Secka A."/>
            <person name="Antonio M."/>
            <person name="Oren A."/>
            <person name="Chaudhuri R.R."/>
            <person name="La Ragione R."/>
            <person name="Hildebrand F."/>
            <person name="Pallen M.J."/>
        </authorList>
    </citation>
    <scope>NUCLEOTIDE SEQUENCE</scope>
    <source>
        <strain evidence="2">CHK195-6426</strain>
    </source>
</reference>
<sequence length="82" mass="9026">MMETGKRRQIAVYVKEMLSKGWERVTGRALQKEDGIDGILVTVGLCIIALLLCVVMKDSLKVFIETIVSSLTTEAQNILTGV</sequence>
<name>A0A9D1UCQ2_9FIRM</name>